<dbReference type="Gene3D" id="2.30.300.10">
    <property type="entry name" value="Baseplate protein-like domain - beta roll fold"/>
    <property type="match status" value="1"/>
</dbReference>
<dbReference type="Pfam" id="PF05954">
    <property type="entry name" value="Phage_GPD"/>
    <property type="match status" value="1"/>
</dbReference>
<feature type="compositionally biased region" description="Basic and acidic residues" evidence="1">
    <location>
        <begin position="333"/>
        <end position="345"/>
    </location>
</feature>
<evidence type="ECO:0008006" key="4">
    <source>
        <dbReference type="Google" id="ProtNLM"/>
    </source>
</evidence>
<gene>
    <name evidence="2" type="ORF">EV666_13011</name>
</gene>
<evidence type="ECO:0000313" key="2">
    <source>
        <dbReference type="EMBL" id="TCO07600.1"/>
    </source>
</evidence>
<proteinExistence type="predicted"/>
<dbReference type="AlphaFoldDB" id="A0A4R2GH06"/>
<keyword evidence="3" id="KW-1185">Reference proteome</keyword>
<protein>
    <recommendedName>
        <fullName evidence="4">Late control gene D protein (GPD)</fullName>
    </recommendedName>
</protein>
<organism evidence="2 3">
    <name type="scientific">Camelimonas lactis</name>
    <dbReference type="NCBI Taxonomy" id="659006"/>
    <lineage>
        <taxon>Bacteria</taxon>
        <taxon>Pseudomonadati</taxon>
        <taxon>Pseudomonadota</taxon>
        <taxon>Alphaproteobacteria</taxon>
        <taxon>Hyphomicrobiales</taxon>
        <taxon>Chelatococcaceae</taxon>
        <taxon>Camelimonas</taxon>
    </lineage>
</organism>
<accession>A0A4R2GH06</accession>
<evidence type="ECO:0000256" key="1">
    <source>
        <dbReference type="SAM" id="MobiDB-lite"/>
    </source>
</evidence>
<dbReference type="Proteomes" id="UP000294881">
    <property type="component" value="Unassembled WGS sequence"/>
</dbReference>
<feature type="region of interest" description="Disordered" evidence="1">
    <location>
        <begin position="245"/>
        <end position="290"/>
    </location>
</feature>
<comment type="caution">
    <text evidence="2">The sequence shown here is derived from an EMBL/GenBank/DDBJ whole genome shotgun (WGS) entry which is preliminary data.</text>
</comment>
<reference evidence="2 3" key="1">
    <citation type="submission" date="2019-03" db="EMBL/GenBank/DDBJ databases">
        <title>Genomic Encyclopedia of Type Strains, Phase IV (KMG-IV): sequencing the most valuable type-strain genomes for metagenomic binning, comparative biology and taxonomic classification.</title>
        <authorList>
            <person name="Goeker M."/>
        </authorList>
    </citation>
    <scope>NUCLEOTIDE SEQUENCE [LARGE SCALE GENOMIC DNA]</scope>
    <source>
        <strain evidence="2 3">DSM 22958</strain>
    </source>
</reference>
<evidence type="ECO:0000313" key="3">
    <source>
        <dbReference type="Proteomes" id="UP000294881"/>
    </source>
</evidence>
<sequence length="345" mass="37071">MVDRTDCSVSIDGRDITSALLPRLINLSVTDKAGSSSDTVSIELDDRDGEIMFPPTGAKIEVRLGGAPVFRGVVDEVRSSGSRNAGMVMTITGKGVDTKGKAKAPRQRHWDDKDLKSVMQEAAKDAGIDDVQVDDSLGQIKRAYWAMQGESFIAFGERLARENGGTFKVSQGKAILAKRNGGKSASGKDLPTVRAARGDNLLSWEITPDMGRPRWKETKARWYDPKTATWRQVEIDIPDDDAEADFSARYPASDGGEAKAGAESRKDTAEREKGGGSISINGSAEPQPEALVTLSGARPGVDGTYRIESVAHEFSRGSGWVTRLEVKQPQGEAGKDGRSTTDAGR</sequence>
<feature type="compositionally biased region" description="Basic and acidic residues" evidence="1">
    <location>
        <begin position="256"/>
        <end position="274"/>
    </location>
</feature>
<feature type="region of interest" description="Disordered" evidence="1">
    <location>
        <begin position="318"/>
        <end position="345"/>
    </location>
</feature>
<name>A0A4R2GH06_9HYPH</name>
<dbReference type="SUPFAM" id="SSF69279">
    <property type="entry name" value="Phage tail proteins"/>
    <property type="match status" value="1"/>
</dbReference>
<dbReference type="RefSeq" id="WP_165910071.1">
    <property type="nucleotide sequence ID" value="NZ_JBHUNN010000003.1"/>
</dbReference>
<dbReference type="EMBL" id="SLWL01000030">
    <property type="protein sequence ID" value="TCO07600.1"/>
    <property type="molecule type" value="Genomic_DNA"/>
</dbReference>